<name>A0A1I4CUA9_9RHOB</name>
<dbReference type="UniPathway" id="UPA00637"/>
<dbReference type="InterPro" id="IPR014438">
    <property type="entry name" value="Glucan_biosyn_MdoG/MdoD"/>
</dbReference>
<comment type="similarity">
    <text evidence="3">Belongs to the OpgD/OpgG family.</text>
</comment>
<dbReference type="SUPFAM" id="SSF74650">
    <property type="entry name" value="Galactose mutarotase-like"/>
    <property type="match status" value="1"/>
</dbReference>
<evidence type="ECO:0000313" key="9">
    <source>
        <dbReference type="Proteomes" id="UP000199550"/>
    </source>
</evidence>
<keyword evidence="6" id="KW-0732">Signal</keyword>
<dbReference type="Proteomes" id="UP000199550">
    <property type="component" value="Unassembled WGS sequence"/>
</dbReference>
<dbReference type="GO" id="GO:0030246">
    <property type="term" value="F:carbohydrate binding"/>
    <property type="evidence" value="ECO:0007669"/>
    <property type="project" value="InterPro"/>
</dbReference>
<organism evidence="8 9">
    <name type="scientific">Loktanella salsilacus</name>
    <dbReference type="NCBI Taxonomy" id="195913"/>
    <lineage>
        <taxon>Bacteria</taxon>
        <taxon>Pseudomonadati</taxon>
        <taxon>Pseudomonadota</taxon>
        <taxon>Alphaproteobacteria</taxon>
        <taxon>Rhodobacterales</taxon>
        <taxon>Roseobacteraceae</taxon>
        <taxon>Loktanella</taxon>
    </lineage>
</organism>
<evidence type="ECO:0000256" key="5">
    <source>
        <dbReference type="ARBA" id="ARBA00022764"/>
    </source>
</evidence>
<gene>
    <name evidence="8" type="ORF">SAMN04488004_10316</name>
</gene>
<evidence type="ECO:0000256" key="3">
    <source>
        <dbReference type="ARBA" id="ARBA00009284"/>
    </source>
</evidence>
<feature type="domain" description="Glucan biosynthesis periplasmic MdoG C-terminal" evidence="7">
    <location>
        <begin position="47"/>
        <end position="526"/>
    </location>
</feature>
<feature type="chain" id="PRO_5011785022" description="Glucans biosynthesis protein G" evidence="6">
    <location>
        <begin position="39"/>
        <end position="529"/>
    </location>
</feature>
<keyword evidence="9" id="KW-1185">Reference proteome</keyword>
<evidence type="ECO:0000313" key="8">
    <source>
        <dbReference type="EMBL" id="SFK84842.1"/>
    </source>
</evidence>
<feature type="signal peptide" evidence="6">
    <location>
        <begin position="1"/>
        <end position="38"/>
    </location>
</feature>
<dbReference type="PANTHER" id="PTHR30504">
    <property type="entry name" value="GLUCANS BIOSYNTHESIS PROTEIN"/>
    <property type="match status" value="1"/>
</dbReference>
<evidence type="ECO:0000256" key="1">
    <source>
        <dbReference type="ARBA" id="ARBA00004418"/>
    </source>
</evidence>
<comment type="pathway">
    <text evidence="2">Glycan metabolism; osmoregulated periplasmic glucan (OPG) biosynthesis.</text>
</comment>
<dbReference type="InterPro" id="IPR006311">
    <property type="entry name" value="TAT_signal"/>
</dbReference>
<dbReference type="InterPro" id="IPR014756">
    <property type="entry name" value="Ig_E-set"/>
</dbReference>
<evidence type="ECO:0000256" key="2">
    <source>
        <dbReference type="ARBA" id="ARBA00005001"/>
    </source>
</evidence>
<dbReference type="PANTHER" id="PTHR30504:SF4">
    <property type="entry name" value="GLUCANS BIOSYNTHESIS PROTEIN G"/>
    <property type="match status" value="1"/>
</dbReference>
<dbReference type="Gene3D" id="2.60.40.10">
    <property type="entry name" value="Immunoglobulins"/>
    <property type="match status" value="1"/>
</dbReference>
<dbReference type="SUPFAM" id="SSF81296">
    <property type="entry name" value="E set domains"/>
    <property type="match status" value="1"/>
</dbReference>
<sequence length="529" mass="57938">MTLSRNTAHLSRRSFLLRGASSFAAIAAAAHMAAPAFAQNAAQPVPFSFEMLIERARQTAAADYVAPNTVGAPFTDLDYDDYRNVQFNEDSALWAGPDATGVLHAYHPGWLFDSTVSLFEVVGSVATPLTFTSDDFVYYGDAAGKIGAGTPLPGVAGFRINMPLNAPDRFDEVVSFLGASYFRALGKDNRYGLSARGLAVNTATSEAEEFPRFSAFWLERPALGSTSVTFYALLESESVAGAYRFVLTPGETTTVDVTTELFFRQDVAQLGIAPLTSMFLFGLNDRGSFDDYRTRVHDSEALIINSENDTLFRVLHNPEKLANSYFSAQSPKSFGLVQRHRAFDDYLDAGAHYELRPSLMVEPQGDWGTGMIRLIEIPSDLEGNDNIVAFWVPQESFTAGSSANVSYRLHWGMDPVGSRSELAQVSRTLAGHGGVAGVKPRTDQRKFVIDYEGGPLAEPFGEQVVEAQITISGGKVLQQTLQRIEGHDAMWRLVLEVASDDDATVELRANLAAGDRQLTETWVYQWRKA</sequence>
<dbReference type="GO" id="GO:0051274">
    <property type="term" value="P:beta-glucan biosynthetic process"/>
    <property type="evidence" value="ECO:0007669"/>
    <property type="project" value="TreeGrafter"/>
</dbReference>
<dbReference type="InterPro" id="IPR014718">
    <property type="entry name" value="GH-type_carb-bd"/>
</dbReference>
<dbReference type="Gene3D" id="2.70.98.10">
    <property type="match status" value="1"/>
</dbReference>
<dbReference type="InterPro" id="IPR007444">
    <property type="entry name" value="Glucan_biosyn_MdoG_C"/>
</dbReference>
<comment type="subcellular location">
    <subcellularLocation>
        <location evidence="1">Periplasm</location>
    </subcellularLocation>
</comment>
<dbReference type="RefSeq" id="WP_090185414.1">
    <property type="nucleotide sequence ID" value="NZ_FOTF01000003.1"/>
</dbReference>
<dbReference type="AlphaFoldDB" id="A0A1I4CUA9"/>
<dbReference type="STRING" id="195913.SAMN04488004_10316"/>
<dbReference type="PIRSF" id="PIRSF006281">
    <property type="entry name" value="MdoG"/>
    <property type="match status" value="1"/>
</dbReference>
<evidence type="ECO:0000256" key="4">
    <source>
        <dbReference type="ARBA" id="ARBA00015376"/>
    </source>
</evidence>
<proteinExistence type="inferred from homology"/>
<accession>A0A1I4CUA9</accession>
<evidence type="ECO:0000256" key="6">
    <source>
        <dbReference type="SAM" id="SignalP"/>
    </source>
</evidence>
<evidence type="ECO:0000259" key="7">
    <source>
        <dbReference type="Pfam" id="PF04349"/>
    </source>
</evidence>
<dbReference type="GO" id="GO:0030288">
    <property type="term" value="C:outer membrane-bounded periplasmic space"/>
    <property type="evidence" value="ECO:0007669"/>
    <property type="project" value="TreeGrafter"/>
</dbReference>
<dbReference type="Pfam" id="PF04349">
    <property type="entry name" value="MdoG"/>
    <property type="match status" value="1"/>
</dbReference>
<protein>
    <recommendedName>
        <fullName evidence="4">Glucans biosynthesis protein G</fullName>
    </recommendedName>
</protein>
<dbReference type="InterPro" id="IPR011013">
    <property type="entry name" value="Gal_mutarotase_sf_dom"/>
</dbReference>
<dbReference type="OrthoDB" id="9777817at2"/>
<dbReference type="EMBL" id="FOTF01000003">
    <property type="protein sequence ID" value="SFK84842.1"/>
    <property type="molecule type" value="Genomic_DNA"/>
</dbReference>
<dbReference type="GO" id="GO:0003824">
    <property type="term" value="F:catalytic activity"/>
    <property type="evidence" value="ECO:0007669"/>
    <property type="project" value="InterPro"/>
</dbReference>
<dbReference type="PROSITE" id="PS51318">
    <property type="entry name" value="TAT"/>
    <property type="match status" value="1"/>
</dbReference>
<reference evidence="8 9" key="1">
    <citation type="submission" date="2016-10" db="EMBL/GenBank/DDBJ databases">
        <authorList>
            <person name="de Groot N.N."/>
        </authorList>
    </citation>
    <scope>NUCLEOTIDE SEQUENCE [LARGE SCALE GENOMIC DNA]</scope>
    <source>
        <strain evidence="8 9">DSM 16199</strain>
    </source>
</reference>
<keyword evidence="5" id="KW-0574">Periplasm</keyword>
<dbReference type="InterPro" id="IPR013783">
    <property type="entry name" value="Ig-like_fold"/>
</dbReference>